<reference evidence="4" key="1">
    <citation type="journal article" date="2013" name="Science">
        <title>The Amborella genome and the evolution of flowering plants.</title>
        <authorList>
            <consortium name="Amborella Genome Project"/>
        </authorList>
    </citation>
    <scope>NUCLEOTIDE SEQUENCE [LARGE SCALE GENOMIC DNA]</scope>
</reference>
<dbReference type="InterPro" id="IPR008889">
    <property type="entry name" value="VQ"/>
</dbReference>
<dbReference type="HOGENOM" id="CLU_080279_0_0_1"/>
<sequence length="213" mass="23651">MTSDNGWTVRPLNSDSWLSNPFARDADAALTRALQCQLSQTHNADANLTRADDRFFPRAEVMSLTRVVQKEQSAATSSSTSSENEAPFSATLRRNLTSTVSGKIAKRKSRAQIKSPTTFINADPSNFRQLVQEITGIRLPYSPGNQIPGILKPEPQRPPKFQTLPSTLDSDHALMLGQAHGNVHQAHLPIMESPMFDFQAFQSFPTLESWRTL</sequence>
<dbReference type="GO" id="GO:0005634">
    <property type="term" value="C:nucleus"/>
    <property type="evidence" value="ECO:0000318"/>
    <property type="project" value="GO_Central"/>
</dbReference>
<gene>
    <name evidence="3" type="ORF">AMTR_s00095p00177830</name>
</gene>
<accession>W1NP71</accession>
<name>W1NP71_AMBTC</name>
<evidence type="ECO:0000259" key="2">
    <source>
        <dbReference type="Pfam" id="PF05678"/>
    </source>
</evidence>
<dbReference type="GO" id="GO:0005516">
    <property type="term" value="F:calmodulin binding"/>
    <property type="evidence" value="ECO:0000318"/>
    <property type="project" value="GO_Central"/>
</dbReference>
<protein>
    <recommendedName>
        <fullName evidence="2">VQ domain-containing protein</fullName>
    </recommendedName>
</protein>
<organism evidence="3 4">
    <name type="scientific">Amborella trichopoda</name>
    <dbReference type="NCBI Taxonomy" id="13333"/>
    <lineage>
        <taxon>Eukaryota</taxon>
        <taxon>Viridiplantae</taxon>
        <taxon>Streptophyta</taxon>
        <taxon>Embryophyta</taxon>
        <taxon>Tracheophyta</taxon>
        <taxon>Spermatophyta</taxon>
        <taxon>Magnoliopsida</taxon>
        <taxon>Amborellales</taxon>
        <taxon>Amborellaceae</taxon>
        <taxon>Amborella</taxon>
    </lineage>
</organism>
<evidence type="ECO:0000256" key="1">
    <source>
        <dbReference type="SAM" id="MobiDB-lite"/>
    </source>
</evidence>
<dbReference type="Proteomes" id="UP000017836">
    <property type="component" value="Unassembled WGS sequence"/>
</dbReference>
<dbReference type="PANTHER" id="PTHR33179">
    <property type="entry name" value="VQ MOTIF-CONTAINING PROTEIN"/>
    <property type="match status" value="1"/>
</dbReference>
<dbReference type="OMA" id="THNADAN"/>
<dbReference type="InterPro" id="IPR039609">
    <property type="entry name" value="VQ_15/22"/>
</dbReference>
<feature type="domain" description="VQ" evidence="2">
    <location>
        <begin position="115"/>
        <end position="137"/>
    </location>
</feature>
<dbReference type="eggNOG" id="ENOG502S2VA">
    <property type="taxonomic scope" value="Eukaryota"/>
</dbReference>
<proteinExistence type="predicted"/>
<evidence type="ECO:0000313" key="3">
    <source>
        <dbReference type="EMBL" id="ERM98256.1"/>
    </source>
</evidence>
<dbReference type="Gramene" id="ERM98256">
    <property type="protein sequence ID" value="ERM98256"/>
    <property type="gene ID" value="AMTR_s00095p00177830"/>
</dbReference>
<keyword evidence="4" id="KW-1185">Reference proteome</keyword>
<dbReference type="EMBL" id="KI395483">
    <property type="protein sequence ID" value="ERM98256.1"/>
    <property type="molecule type" value="Genomic_DNA"/>
</dbReference>
<feature type="compositionally biased region" description="Low complexity" evidence="1">
    <location>
        <begin position="73"/>
        <end position="82"/>
    </location>
</feature>
<dbReference type="AlphaFoldDB" id="W1NP71"/>
<evidence type="ECO:0000313" key="4">
    <source>
        <dbReference type="Proteomes" id="UP000017836"/>
    </source>
</evidence>
<dbReference type="PANTHER" id="PTHR33179:SF9">
    <property type="entry name" value="OS01G0278000 PROTEIN"/>
    <property type="match status" value="1"/>
</dbReference>
<dbReference type="GO" id="GO:0006970">
    <property type="term" value="P:response to osmotic stress"/>
    <property type="evidence" value="ECO:0000318"/>
    <property type="project" value="GO_Central"/>
</dbReference>
<dbReference type="Pfam" id="PF05678">
    <property type="entry name" value="VQ"/>
    <property type="match status" value="1"/>
</dbReference>
<feature type="region of interest" description="Disordered" evidence="1">
    <location>
        <begin position="72"/>
        <end position="93"/>
    </location>
</feature>